<organism evidence="5 6">
    <name type="scientific">Siminovitchia fordii</name>
    <dbReference type="NCBI Taxonomy" id="254759"/>
    <lineage>
        <taxon>Bacteria</taxon>
        <taxon>Bacillati</taxon>
        <taxon>Bacillota</taxon>
        <taxon>Bacilli</taxon>
        <taxon>Bacillales</taxon>
        <taxon>Bacillaceae</taxon>
        <taxon>Siminovitchia</taxon>
    </lineage>
</organism>
<comment type="caution">
    <text evidence="5">The sequence shown here is derived from an EMBL/GenBank/DDBJ whole genome shotgun (WGS) entry which is preliminary data.</text>
</comment>
<dbReference type="EMBL" id="BOQT01000002">
    <property type="protein sequence ID" value="GIN19674.1"/>
    <property type="molecule type" value="Genomic_DNA"/>
</dbReference>
<reference evidence="5 6" key="1">
    <citation type="submission" date="2021-03" db="EMBL/GenBank/DDBJ databases">
        <title>Antimicrobial resistance genes in bacteria isolated from Japanese honey, and their potential for conferring macrolide and lincosamide resistance in the American foulbrood pathogen Paenibacillus larvae.</title>
        <authorList>
            <person name="Okamoto M."/>
            <person name="Kumagai M."/>
            <person name="Kanamori H."/>
            <person name="Takamatsu D."/>
        </authorList>
    </citation>
    <scope>NUCLEOTIDE SEQUENCE [LARGE SCALE GENOMIC DNA]</scope>
    <source>
        <strain evidence="5 6">J1TS3</strain>
    </source>
</reference>
<evidence type="ECO:0000256" key="3">
    <source>
        <dbReference type="ARBA" id="ARBA00022840"/>
    </source>
</evidence>
<gene>
    <name evidence="5" type="primary">yjkB</name>
    <name evidence="5" type="ORF">J1TS3_08080</name>
</gene>
<keyword evidence="2" id="KW-0547">Nucleotide-binding</keyword>
<dbReference type="PROSITE" id="PS50893">
    <property type="entry name" value="ABC_TRANSPORTER_2"/>
    <property type="match status" value="1"/>
</dbReference>
<dbReference type="SUPFAM" id="SSF52540">
    <property type="entry name" value="P-loop containing nucleoside triphosphate hydrolases"/>
    <property type="match status" value="1"/>
</dbReference>
<dbReference type="InterPro" id="IPR003439">
    <property type="entry name" value="ABC_transporter-like_ATP-bd"/>
</dbReference>
<evidence type="ECO:0000256" key="1">
    <source>
        <dbReference type="ARBA" id="ARBA00022448"/>
    </source>
</evidence>
<dbReference type="GO" id="GO:0005524">
    <property type="term" value="F:ATP binding"/>
    <property type="evidence" value="ECO:0007669"/>
    <property type="project" value="UniProtKB-KW"/>
</dbReference>
<proteinExistence type="predicted"/>
<evidence type="ECO:0000313" key="6">
    <source>
        <dbReference type="Proteomes" id="UP000680279"/>
    </source>
</evidence>
<name>A0ABQ4K1N3_9BACI</name>
<dbReference type="InterPro" id="IPR005670">
    <property type="entry name" value="PstB-like"/>
</dbReference>
<dbReference type="Pfam" id="PF00005">
    <property type="entry name" value="ABC_tran"/>
    <property type="match status" value="1"/>
</dbReference>
<dbReference type="RefSeq" id="WP_018706318.1">
    <property type="nucleotide sequence ID" value="NZ_BOQT01000002.1"/>
</dbReference>
<dbReference type="PROSITE" id="PS00211">
    <property type="entry name" value="ABC_TRANSPORTER_1"/>
    <property type="match status" value="1"/>
</dbReference>
<keyword evidence="3 5" id="KW-0067">ATP-binding</keyword>
<keyword evidence="6" id="KW-1185">Reference proteome</keyword>
<dbReference type="InterPro" id="IPR003593">
    <property type="entry name" value="AAA+_ATPase"/>
</dbReference>
<dbReference type="Proteomes" id="UP000680279">
    <property type="component" value="Unassembled WGS sequence"/>
</dbReference>
<sequence>MNKAIFHKGSASAITTDLRYKPAIHFSGVDYSIDGTTILKGVTGSFPDGKITTLAGPSGAGKTTLLKLCNGLISPTSGDIYIHGRHIHEYEPVDLRRMVGIALQNAPMVKGSVYRNLSLPLELAGKKLSEDDAASFLEDVGLDESFLHRDSKDLSGGQKQKVSIARTLVNRPRILLLDEITASLDQTSCREIEQLIVKINQRYNVTMVWITHNLDQARTIGHYTWVMIEGEVAETGESSLLESPKTDEVRRFVKGGFA</sequence>
<dbReference type="PANTHER" id="PTHR43423:SF1">
    <property type="entry name" value="ABC TRANSPORTER I FAMILY MEMBER 17"/>
    <property type="match status" value="1"/>
</dbReference>
<dbReference type="Gene3D" id="3.40.50.300">
    <property type="entry name" value="P-loop containing nucleotide triphosphate hydrolases"/>
    <property type="match status" value="1"/>
</dbReference>
<dbReference type="CDD" id="cd03260">
    <property type="entry name" value="ABC_PstB_phosphate_transporter"/>
    <property type="match status" value="1"/>
</dbReference>
<evidence type="ECO:0000259" key="4">
    <source>
        <dbReference type="PROSITE" id="PS50893"/>
    </source>
</evidence>
<dbReference type="PANTHER" id="PTHR43423">
    <property type="entry name" value="ABC TRANSPORTER I FAMILY MEMBER 17"/>
    <property type="match status" value="1"/>
</dbReference>
<dbReference type="InterPro" id="IPR017871">
    <property type="entry name" value="ABC_transporter-like_CS"/>
</dbReference>
<dbReference type="SMART" id="SM00382">
    <property type="entry name" value="AAA"/>
    <property type="match status" value="1"/>
</dbReference>
<keyword evidence="1" id="KW-0813">Transport</keyword>
<accession>A0ABQ4K1N3</accession>
<dbReference type="InterPro" id="IPR027417">
    <property type="entry name" value="P-loop_NTPase"/>
</dbReference>
<evidence type="ECO:0000313" key="5">
    <source>
        <dbReference type="EMBL" id="GIN19674.1"/>
    </source>
</evidence>
<evidence type="ECO:0000256" key="2">
    <source>
        <dbReference type="ARBA" id="ARBA00022741"/>
    </source>
</evidence>
<feature type="domain" description="ABC transporter" evidence="4">
    <location>
        <begin position="24"/>
        <end position="254"/>
    </location>
</feature>
<protein>
    <submittedName>
        <fullName evidence="5">ABC transporter ATP-binding protein YjkB</fullName>
    </submittedName>
</protein>